<dbReference type="KEGG" id="tsy:THSYN_32555"/>
<dbReference type="AlphaFoldDB" id="A0A2K8UJB8"/>
<accession>A0A2K8UJB8</accession>
<dbReference type="InterPro" id="IPR036624">
    <property type="entry name" value="Hcp1-lik_sf"/>
</dbReference>
<dbReference type="Pfam" id="PF05638">
    <property type="entry name" value="T6SS_HCP"/>
    <property type="match status" value="1"/>
</dbReference>
<dbReference type="Proteomes" id="UP000232638">
    <property type="component" value="Plasmid pTs485"/>
</dbReference>
<dbReference type="InterPro" id="IPR053165">
    <property type="entry name" value="HSI-I_assembly_Hcp1"/>
</dbReference>
<sequence length="162" mass="17334">MAVDMFMKLDDVKGEAQDKSHKEEIDVLAWSWGMSQSGSAHAGGGQGAGKVAVQDLSFTKWVDKSSPTLMTYCSAGTQFKEGKLTVRKAGGDSPLEYLIITMKDVIVTSLGTGGSGGEDRLTEHVTLNFASVKVDYQPQKPDGSKDGGPVKYGWDIAKNTKL</sequence>
<keyword evidence="2" id="KW-1185">Reference proteome</keyword>
<name>A0A2K8UJB8_9GAMM</name>
<dbReference type="PANTHER" id="PTHR36152:SF5">
    <property type="entry name" value="PROTEIN HCP1"/>
    <property type="match status" value="1"/>
</dbReference>
<protein>
    <submittedName>
        <fullName evidence="1">Hcp1 family type VI secretion system effector</fullName>
    </submittedName>
</protein>
<proteinExistence type="predicted"/>
<reference evidence="1 2" key="1">
    <citation type="submission" date="2017-03" db="EMBL/GenBank/DDBJ databases">
        <title>Complete genome sequence of Candidatus 'Thiodictyon syntrophicum' sp. nov. strain Cad16T, a photolithoautotroph purple sulfur bacterium isolated from an alpine meromictic lake.</title>
        <authorList>
            <person name="Luedin S.M."/>
            <person name="Pothier J.F."/>
            <person name="Danza F."/>
            <person name="Storelli N."/>
            <person name="Wittwer M."/>
            <person name="Tonolla M."/>
        </authorList>
    </citation>
    <scope>NUCLEOTIDE SEQUENCE [LARGE SCALE GENOMIC DNA]</scope>
    <source>
        <strain evidence="1 2">Cad16T</strain>
        <plasmid evidence="2">Plasmid pts485</plasmid>
    </source>
</reference>
<dbReference type="SUPFAM" id="SSF141452">
    <property type="entry name" value="Hcp1-like"/>
    <property type="match status" value="1"/>
</dbReference>
<keyword evidence="1" id="KW-0614">Plasmid</keyword>
<gene>
    <name evidence="1" type="ORF">THSYN_32555</name>
</gene>
<evidence type="ECO:0000313" key="1">
    <source>
        <dbReference type="EMBL" id="AUB85630.1"/>
    </source>
</evidence>
<dbReference type="EMBL" id="CP020372">
    <property type="protein sequence ID" value="AUB85630.1"/>
    <property type="molecule type" value="Genomic_DNA"/>
</dbReference>
<evidence type="ECO:0000313" key="2">
    <source>
        <dbReference type="Proteomes" id="UP000232638"/>
    </source>
</evidence>
<dbReference type="RefSeq" id="WP_100923241.1">
    <property type="nucleotide sequence ID" value="NZ_CP020372.1"/>
</dbReference>
<dbReference type="PANTHER" id="PTHR36152">
    <property type="entry name" value="CYTOPLASMIC PROTEIN-RELATED"/>
    <property type="match status" value="1"/>
</dbReference>
<dbReference type="InterPro" id="IPR008514">
    <property type="entry name" value="T6SS_Hcp"/>
</dbReference>
<dbReference type="Gene3D" id="2.30.110.20">
    <property type="entry name" value="Hcp1-like"/>
    <property type="match status" value="1"/>
</dbReference>
<dbReference type="OrthoDB" id="5066999at2"/>
<geneLocation type="plasmid" evidence="2">
    <name>pts485</name>
</geneLocation>
<organism evidence="1 2">
    <name type="scientific">Candidatus Thiodictyon syntrophicum</name>
    <dbReference type="NCBI Taxonomy" id="1166950"/>
    <lineage>
        <taxon>Bacteria</taxon>
        <taxon>Pseudomonadati</taxon>
        <taxon>Pseudomonadota</taxon>
        <taxon>Gammaproteobacteria</taxon>
        <taxon>Chromatiales</taxon>
        <taxon>Chromatiaceae</taxon>
        <taxon>Thiodictyon</taxon>
    </lineage>
</organism>